<proteinExistence type="predicted"/>
<evidence type="ECO:0000313" key="2">
    <source>
        <dbReference type="EMBL" id="KDQ32579.1"/>
    </source>
</evidence>
<dbReference type="VEuPathDB" id="FungiDB:PLEOSDRAFT_1080137"/>
<dbReference type="EMBL" id="KL198004">
    <property type="protein sequence ID" value="KDQ32579.1"/>
    <property type="molecule type" value="Genomic_DNA"/>
</dbReference>
<organism evidence="2 3">
    <name type="scientific">Pleurotus ostreatus (strain PC15)</name>
    <name type="common">Oyster mushroom</name>
    <dbReference type="NCBI Taxonomy" id="1137138"/>
    <lineage>
        <taxon>Eukaryota</taxon>
        <taxon>Fungi</taxon>
        <taxon>Dikarya</taxon>
        <taxon>Basidiomycota</taxon>
        <taxon>Agaricomycotina</taxon>
        <taxon>Agaricomycetes</taxon>
        <taxon>Agaricomycetidae</taxon>
        <taxon>Agaricales</taxon>
        <taxon>Pleurotineae</taxon>
        <taxon>Pleurotaceae</taxon>
        <taxon>Pleurotus</taxon>
    </lineage>
</organism>
<dbReference type="AlphaFoldDB" id="A0A067NXD5"/>
<feature type="compositionally biased region" description="Basic and acidic residues" evidence="1">
    <location>
        <begin position="454"/>
        <end position="469"/>
    </location>
</feature>
<dbReference type="OrthoDB" id="2755229at2759"/>
<protein>
    <submittedName>
        <fullName evidence="2">Uncharacterized protein</fullName>
    </submittedName>
</protein>
<feature type="compositionally biased region" description="Basic and acidic residues" evidence="1">
    <location>
        <begin position="865"/>
        <end position="900"/>
    </location>
</feature>
<feature type="compositionally biased region" description="Basic and acidic residues" evidence="1">
    <location>
        <begin position="412"/>
        <end position="439"/>
    </location>
</feature>
<feature type="compositionally biased region" description="Basic residues" evidence="1">
    <location>
        <begin position="482"/>
        <end position="493"/>
    </location>
</feature>
<name>A0A067NXD5_PLEO1</name>
<dbReference type="STRING" id="1137138.A0A067NXD5"/>
<dbReference type="Proteomes" id="UP000027073">
    <property type="component" value="Unassembled WGS sequence"/>
</dbReference>
<feature type="region of interest" description="Disordered" evidence="1">
    <location>
        <begin position="412"/>
        <end position="503"/>
    </location>
</feature>
<gene>
    <name evidence="2" type="ORF">PLEOSDRAFT_1080137</name>
</gene>
<dbReference type="InParanoid" id="A0A067NXD5"/>
<evidence type="ECO:0000256" key="1">
    <source>
        <dbReference type="SAM" id="MobiDB-lite"/>
    </source>
</evidence>
<reference evidence="3" key="1">
    <citation type="journal article" date="2014" name="Proc. Natl. Acad. Sci. U.S.A.">
        <title>Extensive sampling of basidiomycete genomes demonstrates inadequacy of the white-rot/brown-rot paradigm for wood decay fungi.</title>
        <authorList>
            <person name="Riley R."/>
            <person name="Salamov A.A."/>
            <person name="Brown D.W."/>
            <person name="Nagy L.G."/>
            <person name="Floudas D."/>
            <person name="Held B.W."/>
            <person name="Levasseur A."/>
            <person name="Lombard V."/>
            <person name="Morin E."/>
            <person name="Otillar R."/>
            <person name="Lindquist E.A."/>
            <person name="Sun H."/>
            <person name="LaButti K.M."/>
            <person name="Schmutz J."/>
            <person name="Jabbour D."/>
            <person name="Luo H."/>
            <person name="Baker S.E."/>
            <person name="Pisabarro A.G."/>
            <person name="Walton J.D."/>
            <person name="Blanchette R.A."/>
            <person name="Henrissat B."/>
            <person name="Martin F."/>
            <person name="Cullen D."/>
            <person name="Hibbett D.S."/>
            <person name="Grigoriev I.V."/>
        </authorList>
    </citation>
    <scope>NUCLEOTIDE SEQUENCE [LARGE SCALE GENOMIC DNA]</scope>
    <source>
        <strain evidence="3">PC15</strain>
    </source>
</reference>
<accession>A0A067NXD5</accession>
<feature type="region of interest" description="Disordered" evidence="1">
    <location>
        <begin position="1"/>
        <end position="116"/>
    </location>
</feature>
<evidence type="ECO:0000313" key="3">
    <source>
        <dbReference type="Proteomes" id="UP000027073"/>
    </source>
</evidence>
<dbReference type="HOGENOM" id="CLU_318591_0_0_1"/>
<feature type="compositionally biased region" description="Polar residues" evidence="1">
    <location>
        <begin position="91"/>
        <end position="102"/>
    </location>
</feature>
<sequence length="900" mass="100138">MTNTSTTAALHPAEPTNTAMLDPASNTTTAAAKATKRKRPNALEREDGELDDEGRAYDGGNQGEANMANPPNNNPLGHQGPQATPHPANGYQPNNPHAQTTRRGLPPLEPSQSRIAYTKATYPRIVKSLDGLLTEIMETTADAVRANPDKYIALLVYGGGNKIKEENPNLTSDIENFILGLTIAGNERIRVVDPPKKDTDKRGDFAKPHILLLHHGSPELRAYLLWYQTFAFQTEGRKIAFSALRFDANVRPWFITDIVGRAVCDDPEAIQEGLTTITSALAKDTNFRNHVDACLAKVENPRSIDERVQDTLKSFEMHSTRVTNREKKEITVWQLFANPIANNGLEFKEWLKIITSRRYIIDEIDEMFIRCKNLKPYDSCAFCKSETHPEEQCPFPLVADWKGPIPKEVRAERAKAKEELAAKNGARERGNPRDSRGESDEPFPQRPTTPNNDPPKRKVPEAERMRMQVDDPADLDGNGQRTTRKLPKPRTRYRPYAPPNFDCLGPEEDPSIAATQHIKIIDATSTHGDITTIRVEAQRRGYTSTPLPPELMTTNPHWGQIPEETQAAATTIPFTTTALPRIAHKNSTATGNMREGLRKRLASARDTSVLIIPFGAGNKFTRENPRYPEQVTTFLKSLKGAGASQIVVVPPSHQSAPPVKARFAMPFAYVATNIPPELRSLLIRRQTFAFQIGNKKHAFNATAIPGDAPTSWVIANFTGGNVSNDPNKMKNALEAIITHLLGDSFITRETNKALAEIGVGNSVEERRIIALSTLSLTLIPHKDERGENVPVWQLAGRPIHKNHKDHRMWLKAIRRTTFELSNMRSLLSTAEVVGCVWCKAETHSSEYCPFPKLKDWKGPTPDAGEFVRPEPPYKPDTNKRGAKVTKSDKKGKENGKKRAG</sequence>
<feature type="region of interest" description="Disordered" evidence="1">
    <location>
        <begin position="854"/>
        <end position="900"/>
    </location>
</feature>